<dbReference type="AlphaFoldDB" id="J3L0S4"/>
<keyword evidence="5" id="KW-0539">Nucleus</keyword>
<dbReference type="PANTHER" id="PTHR31182:SF6">
    <property type="entry name" value="EXPRESSED PROTEIN"/>
    <property type="match status" value="1"/>
</dbReference>
<reference evidence="8" key="1">
    <citation type="journal article" date="2013" name="Nat. Commun.">
        <title>Whole-genome sequencing of Oryza brachyantha reveals mechanisms underlying Oryza genome evolution.</title>
        <authorList>
            <person name="Chen J."/>
            <person name="Huang Q."/>
            <person name="Gao D."/>
            <person name="Wang J."/>
            <person name="Lang Y."/>
            <person name="Liu T."/>
            <person name="Li B."/>
            <person name="Bai Z."/>
            <person name="Luis Goicoechea J."/>
            <person name="Liang C."/>
            <person name="Chen C."/>
            <person name="Zhang W."/>
            <person name="Sun S."/>
            <person name="Liao Y."/>
            <person name="Zhang X."/>
            <person name="Yang L."/>
            <person name="Song C."/>
            <person name="Wang M."/>
            <person name="Shi J."/>
            <person name="Liu G."/>
            <person name="Liu J."/>
            <person name="Zhou H."/>
            <person name="Zhou W."/>
            <person name="Yu Q."/>
            <person name="An N."/>
            <person name="Chen Y."/>
            <person name="Cai Q."/>
            <person name="Wang B."/>
            <person name="Liu B."/>
            <person name="Min J."/>
            <person name="Huang Y."/>
            <person name="Wu H."/>
            <person name="Li Z."/>
            <person name="Zhang Y."/>
            <person name="Yin Y."/>
            <person name="Song W."/>
            <person name="Jiang J."/>
            <person name="Jackson S.A."/>
            <person name="Wing R.A."/>
            <person name="Wang J."/>
            <person name="Chen M."/>
        </authorList>
    </citation>
    <scope>NUCLEOTIDE SEQUENCE [LARGE SCALE GENOMIC DNA]</scope>
    <source>
        <strain evidence="8">cv. IRGC 101232</strain>
    </source>
</reference>
<keyword evidence="2" id="KW-0805">Transcription regulation</keyword>
<name>J3L0S4_ORYBR</name>
<dbReference type="InterPro" id="IPR019448">
    <property type="entry name" value="NT-C2"/>
</dbReference>
<evidence type="ECO:0000256" key="4">
    <source>
        <dbReference type="ARBA" id="ARBA00023163"/>
    </source>
</evidence>
<evidence type="ECO:0000256" key="1">
    <source>
        <dbReference type="ARBA" id="ARBA00004123"/>
    </source>
</evidence>
<dbReference type="GO" id="GO:0003677">
    <property type="term" value="F:DNA binding"/>
    <property type="evidence" value="ECO:0007669"/>
    <property type="project" value="UniProtKB-KW"/>
</dbReference>
<dbReference type="PANTHER" id="PTHR31182">
    <property type="entry name" value="C2 NT-TYPE DOMAIN-CONTAINING PROTEIN"/>
    <property type="match status" value="1"/>
</dbReference>
<dbReference type="Gene3D" id="2.40.330.10">
    <property type="entry name" value="DNA-binding pseudobarrel domain"/>
    <property type="match status" value="1"/>
</dbReference>
<feature type="compositionally biased region" description="Polar residues" evidence="6">
    <location>
        <begin position="272"/>
        <end position="284"/>
    </location>
</feature>
<protein>
    <recommendedName>
        <fullName evidence="7">C2 NT-type domain-containing protein</fullName>
    </recommendedName>
</protein>
<evidence type="ECO:0000313" key="8">
    <source>
        <dbReference type="EnsemblPlants" id="OB01G28300.1"/>
    </source>
</evidence>
<sequence>MVARMWSWPPPARKFRVRLVVRRADGLAPPPASSSSPGASPEAAATKVAVEVRWKGPRASPLGSLRRVMHSNRMRLVAPAAAVAWKEFERVETFTATSHRKATASFYPWDLAFSVSNDSNKGPKGELVMGTVSVNLAEYTSSAEEVEIILPLSVPNGASESSPSLHRIPSAVVEAYNLASRHSLNIFTDDAMKTRIQTQKIKSSLYLSFGWAHFVRKKALKEDDIIMLKMKTLAIARMIFFGKNGRRKQPTVHNPATTATTGGFPEEHGTISRPNQGISAKQTSSMPTLSDKLCFRNFVYLTKDMKCYLKTNTSEMHPLEKLYLFTMNKTAVNQNEMYFSSEYTSTYIKPHLLGKKTTITASTLGTTPSSMTITMSTDDRCNITAGWTKFVTQSVLSTSAPRMAMYMQPFISFECTLDEEKTPLLPLCQLTCCYNLATQLYVITTMNHESPDITNQLYPCMTA</sequence>
<keyword evidence="3" id="KW-0238">DNA-binding</keyword>
<evidence type="ECO:0000256" key="5">
    <source>
        <dbReference type="ARBA" id="ARBA00023242"/>
    </source>
</evidence>
<keyword evidence="9" id="KW-1185">Reference proteome</keyword>
<feature type="domain" description="C2 NT-type" evidence="7">
    <location>
        <begin position="5"/>
        <end position="173"/>
    </location>
</feature>
<dbReference type="HOGENOM" id="CLU_591065_0_0_1"/>
<evidence type="ECO:0000256" key="2">
    <source>
        <dbReference type="ARBA" id="ARBA00023015"/>
    </source>
</evidence>
<dbReference type="Gramene" id="OB01G28300.1">
    <property type="protein sequence ID" value="OB01G28300.1"/>
    <property type="gene ID" value="OB01G28300"/>
</dbReference>
<proteinExistence type="predicted"/>
<organism evidence="8">
    <name type="scientific">Oryza brachyantha</name>
    <name type="common">malo sina</name>
    <dbReference type="NCBI Taxonomy" id="4533"/>
    <lineage>
        <taxon>Eukaryota</taxon>
        <taxon>Viridiplantae</taxon>
        <taxon>Streptophyta</taxon>
        <taxon>Embryophyta</taxon>
        <taxon>Tracheophyta</taxon>
        <taxon>Spermatophyta</taxon>
        <taxon>Magnoliopsida</taxon>
        <taxon>Liliopsida</taxon>
        <taxon>Poales</taxon>
        <taxon>Poaceae</taxon>
        <taxon>BOP clade</taxon>
        <taxon>Oryzoideae</taxon>
        <taxon>Oryzeae</taxon>
        <taxon>Oryzinae</taxon>
        <taxon>Oryza</taxon>
    </lineage>
</organism>
<keyword evidence="4" id="KW-0804">Transcription</keyword>
<dbReference type="EnsemblPlants" id="OB01G28300.1">
    <property type="protein sequence ID" value="OB01G28300.1"/>
    <property type="gene ID" value="OB01G28300"/>
</dbReference>
<dbReference type="SUPFAM" id="SSF101936">
    <property type="entry name" value="DNA-binding pseudobarrel domain"/>
    <property type="match status" value="1"/>
</dbReference>
<comment type="subcellular location">
    <subcellularLocation>
        <location evidence="1">Nucleus</location>
    </subcellularLocation>
</comment>
<dbReference type="InterPro" id="IPR015300">
    <property type="entry name" value="DNA-bd_pseudobarrel_sf"/>
</dbReference>
<feature type="compositionally biased region" description="Polar residues" evidence="6">
    <location>
        <begin position="251"/>
        <end position="261"/>
    </location>
</feature>
<evidence type="ECO:0000256" key="6">
    <source>
        <dbReference type="SAM" id="MobiDB-lite"/>
    </source>
</evidence>
<dbReference type="GO" id="GO:0005634">
    <property type="term" value="C:nucleus"/>
    <property type="evidence" value="ECO:0007669"/>
    <property type="project" value="UniProtKB-SubCell"/>
</dbReference>
<evidence type="ECO:0000313" key="9">
    <source>
        <dbReference type="Proteomes" id="UP000006038"/>
    </source>
</evidence>
<dbReference type="PROSITE" id="PS51840">
    <property type="entry name" value="C2_NT"/>
    <property type="match status" value="1"/>
</dbReference>
<dbReference type="STRING" id="4533.J3L0S4"/>
<reference evidence="8" key="2">
    <citation type="submission" date="2013-04" db="UniProtKB">
        <authorList>
            <consortium name="EnsemblPlants"/>
        </authorList>
    </citation>
    <scope>IDENTIFICATION</scope>
</reference>
<evidence type="ECO:0000256" key="3">
    <source>
        <dbReference type="ARBA" id="ARBA00023125"/>
    </source>
</evidence>
<dbReference type="Proteomes" id="UP000006038">
    <property type="component" value="Chromosome 1"/>
</dbReference>
<dbReference type="eggNOG" id="ENOG502QST8">
    <property type="taxonomic scope" value="Eukaryota"/>
</dbReference>
<accession>J3L0S4</accession>
<evidence type="ECO:0000259" key="7">
    <source>
        <dbReference type="PROSITE" id="PS51840"/>
    </source>
</evidence>
<feature type="region of interest" description="Disordered" evidence="6">
    <location>
        <begin position="247"/>
        <end position="284"/>
    </location>
</feature>